<dbReference type="RefSeq" id="WP_310927494.1">
    <property type="nucleotide sequence ID" value="NZ_JAMQOQ010000001.1"/>
</dbReference>
<dbReference type="SUPFAM" id="SSF117916">
    <property type="entry name" value="Fe-S cluster assembly (FSCA) domain-like"/>
    <property type="match status" value="1"/>
</dbReference>
<evidence type="ECO:0000259" key="2">
    <source>
        <dbReference type="Pfam" id="PF01883"/>
    </source>
</evidence>
<dbReference type="EMBL" id="JAMQOQ010000001">
    <property type="protein sequence ID" value="MDS0293684.1"/>
    <property type="molecule type" value="Genomic_DNA"/>
</dbReference>
<dbReference type="InterPro" id="IPR002744">
    <property type="entry name" value="MIP18-like"/>
</dbReference>
<reference evidence="3 4" key="1">
    <citation type="submission" date="2022-06" db="EMBL/GenBank/DDBJ databases">
        <title>Halogeometricum sp. a new haloarchaeum isolate from saline soil.</title>
        <authorList>
            <person name="Strakova D."/>
            <person name="Galisteo C."/>
            <person name="Sanchez-Porro C."/>
            <person name="Ventosa A."/>
        </authorList>
    </citation>
    <scope>NUCLEOTIDE SEQUENCE [LARGE SCALE GENOMIC DNA]</scope>
    <source>
        <strain evidence="4">S3BR25-2</strain>
    </source>
</reference>
<keyword evidence="4" id="KW-1185">Reference proteome</keyword>
<gene>
    <name evidence="3" type="ORF">NDI79_05795</name>
</gene>
<comment type="caution">
    <text evidence="3">The sequence shown here is derived from an EMBL/GenBank/DDBJ whole genome shotgun (WGS) entry which is preliminary data.</text>
</comment>
<accession>A0ABU2FYS4</accession>
<evidence type="ECO:0000313" key="3">
    <source>
        <dbReference type="EMBL" id="MDS0293684.1"/>
    </source>
</evidence>
<sequence>MSSSTHSDDGPSVSDVRDRLDRVTDPELDESIVELGYLDDITLRGSTVDVTFSLPTAWCSPAFAWMMASDARDEVESLPSVETATVTLRDHMHESEITEGVNARASFGSTFPDADGDVAGIRASLDDKARVGRQFEAMNALLDAGLDERQIVALRREDLSLDDGAVFVRDGSVGVSVEREPLAEYVEKVEATGLVETGEDVLFRTPDGDPISPDRFDLVHKRSRLANVNMTGQGNICDALNEARFDPDRPETYGPHAEES</sequence>
<protein>
    <submittedName>
        <fullName evidence="3">Iron-sulfur cluster assembly protein</fullName>
    </submittedName>
</protein>
<feature type="region of interest" description="Disordered" evidence="1">
    <location>
        <begin position="1"/>
        <end position="22"/>
    </location>
</feature>
<organism evidence="3 4">
    <name type="scientific">Halogeometricum luteum</name>
    <dbReference type="NCBI Taxonomy" id="2950537"/>
    <lineage>
        <taxon>Archaea</taxon>
        <taxon>Methanobacteriati</taxon>
        <taxon>Methanobacteriota</taxon>
        <taxon>Stenosarchaea group</taxon>
        <taxon>Halobacteria</taxon>
        <taxon>Halobacteriales</taxon>
        <taxon>Haloferacaceae</taxon>
        <taxon>Halogeometricum</taxon>
    </lineage>
</organism>
<dbReference type="Proteomes" id="UP001254813">
    <property type="component" value="Unassembled WGS sequence"/>
</dbReference>
<feature type="domain" description="MIP18 family-like" evidence="2">
    <location>
        <begin position="15"/>
        <end position="86"/>
    </location>
</feature>
<feature type="region of interest" description="Disordered" evidence="1">
    <location>
        <begin position="240"/>
        <end position="260"/>
    </location>
</feature>
<dbReference type="Pfam" id="PF01883">
    <property type="entry name" value="FeS_assembly_P"/>
    <property type="match status" value="1"/>
</dbReference>
<dbReference type="Gene3D" id="3.30.300.130">
    <property type="entry name" value="Fe-S cluster assembly (FSCA)"/>
    <property type="match status" value="1"/>
</dbReference>
<proteinExistence type="predicted"/>
<feature type="compositionally biased region" description="Basic and acidic residues" evidence="1">
    <location>
        <begin position="241"/>
        <end position="260"/>
    </location>
</feature>
<name>A0ABU2FYS4_9EURY</name>
<evidence type="ECO:0000256" key="1">
    <source>
        <dbReference type="SAM" id="MobiDB-lite"/>
    </source>
</evidence>
<dbReference type="InterPro" id="IPR034904">
    <property type="entry name" value="FSCA_dom_sf"/>
</dbReference>
<evidence type="ECO:0000313" key="4">
    <source>
        <dbReference type="Proteomes" id="UP001254813"/>
    </source>
</evidence>